<keyword evidence="4 7" id="KW-0489">Methyltransferase</keyword>
<dbReference type="Proteomes" id="UP000461880">
    <property type="component" value="Unassembled WGS sequence"/>
</dbReference>
<evidence type="ECO:0000256" key="7">
    <source>
        <dbReference type="HAMAP-Rule" id="MF_01007"/>
    </source>
</evidence>
<evidence type="ECO:0000256" key="5">
    <source>
        <dbReference type="ARBA" id="ARBA00022679"/>
    </source>
</evidence>
<evidence type="ECO:0000256" key="4">
    <source>
        <dbReference type="ARBA" id="ARBA00022603"/>
    </source>
</evidence>
<evidence type="ECO:0000256" key="8">
    <source>
        <dbReference type="SAM" id="MobiDB-lite"/>
    </source>
</evidence>
<keyword evidence="2 7" id="KW-0963">Cytoplasm</keyword>
<dbReference type="SUPFAM" id="SSF53335">
    <property type="entry name" value="S-adenosyl-L-methionine-dependent methyltransferases"/>
    <property type="match status" value="1"/>
</dbReference>
<dbReference type="EC" id="2.1.1.199" evidence="7"/>
<dbReference type="Gene3D" id="3.40.50.150">
    <property type="entry name" value="Vaccinia Virus protein VP39"/>
    <property type="match status" value="1"/>
</dbReference>
<comment type="function">
    <text evidence="7">Specifically methylates the N4 position of cytidine in position 1402 (C1402) of 16S rRNA.</text>
</comment>
<dbReference type="Pfam" id="PF01795">
    <property type="entry name" value="Methyltransf_5"/>
    <property type="match status" value="1"/>
</dbReference>
<dbReference type="GO" id="GO:0005737">
    <property type="term" value="C:cytoplasm"/>
    <property type="evidence" value="ECO:0007669"/>
    <property type="project" value="UniProtKB-SubCell"/>
</dbReference>
<name>A0A7X2NQ54_9FIRM</name>
<evidence type="ECO:0000256" key="2">
    <source>
        <dbReference type="ARBA" id="ARBA00022490"/>
    </source>
</evidence>
<sequence length="311" mass="35187">MEHKSVLLHETVDLLKVRPDGIYVDGTLGRGGHSKLLLSKLTTGHLYAFDRDETAIEESRKVLAGDMDKVTMIHDNFSTMKERLSEYGVTGVDGVMMDLGVSSPQFDDPSRGFSYRFDAKLDMRMDQSQSLSAYEVVNTYSYEDLCRILFRYGEERNAKQIARAIERARAEAPIETTLQLVEVIKSALPEKVLRKKGHPAKQTFQALRIEVNHELDSLEQGLRKACDLLNPGGRCAVITFQSLEDRMVKNCFRSLSSAPFRDPKLPLKESELEQASFVLLTRHAITASEEELEENHRSHSARLRGIERKTG</sequence>
<dbReference type="Gene3D" id="1.10.150.170">
    <property type="entry name" value="Putative methyltransferase TM0872, insert domain"/>
    <property type="match status" value="1"/>
</dbReference>
<organism evidence="9 10">
    <name type="scientific">Stecheria intestinalis</name>
    <dbReference type="NCBI Taxonomy" id="2606630"/>
    <lineage>
        <taxon>Bacteria</taxon>
        <taxon>Bacillati</taxon>
        <taxon>Bacillota</taxon>
        <taxon>Erysipelotrichia</taxon>
        <taxon>Erysipelotrichales</taxon>
        <taxon>Erysipelotrichaceae</taxon>
        <taxon>Stecheria</taxon>
    </lineage>
</organism>
<dbReference type="PANTHER" id="PTHR11265">
    <property type="entry name" value="S-ADENOSYL-METHYLTRANSFERASE MRAW"/>
    <property type="match status" value="1"/>
</dbReference>
<dbReference type="HAMAP" id="MF_01007">
    <property type="entry name" value="16SrRNA_methyltr_H"/>
    <property type="match status" value="1"/>
</dbReference>
<proteinExistence type="inferred from homology"/>
<dbReference type="PANTHER" id="PTHR11265:SF0">
    <property type="entry name" value="12S RRNA N4-METHYLCYTIDINE METHYLTRANSFERASE"/>
    <property type="match status" value="1"/>
</dbReference>
<evidence type="ECO:0000313" key="10">
    <source>
        <dbReference type="Proteomes" id="UP000461880"/>
    </source>
</evidence>
<dbReference type="EMBL" id="VUMN01000001">
    <property type="protein sequence ID" value="MSS57301.1"/>
    <property type="molecule type" value="Genomic_DNA"/>
</dbReference>
<accession>A0A7X2NQ54</accession>
<evidence type="ECO:0000256" key="6">
    <source>
        <dbReference type="ARBA" id="ARBA00022691"/>
    </source>
</evidence>
<gene>
    <name evidence="7 9" type="primary">rsmH</name>
    <name evidence="9" type="ORF">FYJ51_00045</name>
</gene>
<dbReference type="GO" id="GO:0070475">
    <property type="term" value="P:rRNA base methylation"/>
    <property type="evidence" value="ECO:0007669"/>
    <property type="project" value="UniProtKB-UniRule"/>
</dbReference>
<feature type="binding site" evidence="7">
    <location>
        <position position="105"/>
    </location>
    <ligand>
        <name>S-adenosyl-L-methionine</name>
        <dbReference type="ChEBI" id="CHEBI:59789"/>
    </ligand>
</feature>
<dbReference type="SUPFAM" id="SSF81799">
    <property type="entry name" value="Putative methyltransferase TM0872, insert domain"/>
    <property type="match status" value="1"/>
</dbReference>
<feature type="binding site" evidence="7">
    <location>
        <position position="98"/>
    </location>
    <ligand>
        <name>S-adenosyl-L-methionine</name>
        <dbReference type="ChEBI" id="CHEBI:59789"/>
    </ligand>
</feature>
<dbReference type="GO" id="GO:0071424">
    <property type="term" value="F:rRNA (cytosine-N4-)-methyltransferase activity"/>
    <property type="evidence" value="ECO:0007669"/>
    <property type="project" value="UniProtKB-UniRule"/>
</dbReference>
<protein>
    <recommendedName>
        <fullName evidence="7">Ribosomal RNA small subunit methyltransferase H</fullName>
        <ecNumber evidence="7">2.1.1.199</ecNumber>
    </recommendedName>
    <alternativeName>
        <fullName evidence="7">16S rRNA m(4)C1402 methyltransferase</fullName>
    </alternativeName>
    <alternativeName>
        <fullName evidence="7">rRNA (cytosine-N(4)-)-methyltransferase RsmH</fullName>
    </alternativeName>
</protein>
<evidence type="ECO:0000256" key="1">
    <source>
        <dbReference type="ARBA" id="ARBA00010396"/>
    </source>
</evidence>
<feature type="binding site" evidence="7">
    <location>
        <position position="50"/>
    </location>
    <ligand>
        <name>S-adenosyl-L-methionine</name>
        <dbReference type="ChEBI" id="CHEBI:59789"/>
    </ligand>
</feature>
<keyword evidence="10" id="KW-1185">Reference proteome</keyword>
<feature type="binding site" evidence="7">
    <location>
        <begin position="31"/>
        <end position="33"/>
    </location>
    <ligand>
        <name>S-adenosyl-L-methionine</name>
        <dbReference type="ChEBI" id="CHEBI:59789"/>
    </ligand>
</feature>
<dbReference type="InterPro" id="IPR023397">
    <property type="entry name" value="SAM-dep_MeTrfase_MraW_recog"/>
</dbReference>
<comment type="subcellular location">
    <subcellularLocation>
        <location evidence="7">Cytoplasm</location>
    </subcellularLocation>
</comment>
<comment type="catalytic activity">
    <reaction evidence="7">
        <text>cytidine(1402) in 16S rRNA + S-adenosyl-L-methionine = N(4)-methylcytidine(1402) in 16S rRNA + S-adenosyl-L-homocysteine + H(+)</text>
        <dbReference type="Rhea" id="RHEA:42928"/>
        <dbReference type="Rhea" id="RHEA-COMP:10286"/>
        <dbReference type="Rhea" id="RHEA-COMP:10287"/>
        <dbReference type="ChEBI" id="CHEBI:15378"/>
        <dbReference type="ChEBI" id="CHEBI:57856"/>
        <dbReference type="ChEBI" id="CHEBI:59789"/>
        <dbReference type="ChEBI" id="CHEBI:74506"/>
        <dbReference type="ChEBI" id="CHEBI:82748"/>
        <dbReference type="EC" id="2.1.1.199"/>
    </reaction>
</comment>
<evidence type="ECO:0000256" key="3">
    <source>
        <dbReference type="ARBA" id="ARBA00022552"/>
    </source>
</evidence>
<dbReference type="PIRSF" id="PIRSF004486">
    <property type="entry name" value="MraW"/>
    <property type="match status" value="1"/>
</dbReference>
<dbReference type="NCBIfam" id="TIGR00006">
    <property type="entry name" value="16S rRNA (cytosine(1402)-N(4))-methyltransferase RsmH"/>
    <property type="match status" value="1"/>
</dbReference>
<keyword evidence="3 7" id="KW-0698">rRNA processing</keyword>
<keyword evidence="5 7" id="KW-0808">Transferase</keyword>
<dbReference type="InterPro" id="IPR002903">
    <property type="entry name" value="RsmH"/>
</dbReference>
<keyword evidence="6 7" id="KW-0949">S-adenosyl-L-methionine</keyword>
<comment type="caution">
    <text evidence="9">The sequence shown here is derived from an EMBL/GenBank/DDBJ whole genome shotgun (WGS) entry which is preliminary data.</text>
</comment>
<evidence type="ECO:0000313" key="9">
    <source>
        <dbReference type="EMBL" id="MSS57301.1"/>
    </source>
</evidence>
<dbReference type="AlphaFoldDB" id="A0A7X2NQ54"/>
<feature type="region of interest" description="Disordered" evidence="8">
    <location>
        <begin position="289"/>
        <end position="311"/>
    </location>
</feature>
<dbReference type="FunFam" id="1.10.150.170:FF:000001">
    <property type="entry name" value="Ribosomal RNA small subunit methyltransferase H"/>
    <property type="match status" value="1"/>
</dbReference>
<reference evidence="9 10" key="1">
    <citation type="submission" date="2019-08" db="EMBL/GenBank/DDBJ databases">
        <title>In-depth cultivation of the pig gut microbiome towards novel bacterial diversity and tailored functional studies.</title>
        <authorList>
            <person name="Wylensek D."/>
            <person name="Hitch T.C.A."/>
            <person name="Clavel T."/>
        </authorList>
    </citation>
    <scope>NUCLEOTIDE SEQUENCE [LARGE SCALE GENOMIC DNA]</scope>
    <source>
        <strain evidence="9 10">Oil+RF-744-GAM-WT-6</strain>
    </source>
</reference>
<feature type="binding site" evidence="7">
    <location>
        <position position="77"/>
    </location>
    <ligand>
        <name>S-adenosyl-L-methionine</name>
        <dbReference type="ChEBI" id="CHEBI:59789"/>
    </ligand>
</feature>
<comment type="similarity">
    <text evidence="1 7">Belongs to the methyltransferase superfamily. RsmH family.</text>
</comment>
<dbReference type="InterPro" id="IPR029063">
    <property type="entry name" value="SAM-dependent_MTases_sf"/>
</dbReference>